<protein>
    <submittedName>
        <fullName evidence="1">Uncharacterized protein</fullName>
    </submittedName>
</protein>
<dbReference type="Proteomes" id="UP000759529">
    <property type="component" value="Unassembled WGS sequence"/>
</dbReference>
<sequence>MPGIQSRFLIQAKRIKAHKNYTEAIGQNLGIEGTFSNRMPLENVQPILKAVMNGGRVNLQWKKSTYDAIIIEKDTGSGFVFLDKDLRPNFVDTTPLPSGSESAVWRYRAMYMFKDEKVGSWSDVVTITVGD</sequence>
<keyword evidence="2" id="KW-1185">Reference proteome</keyword>
<accession>A0ABS2CTC0</accession>
<comment type="caution">
    <text evidence="1">The sequence shown here is derived from an EMBL/GenBank/DDBJ whole genome shotgun (WGS) entry which is preliminary data.</text>
</comment>
<gene>
    <name evidence="1" type="ORF">H9X54_002720</name>
</gene>
<organism evidence="1 2">
    <name type="scientific">Flavobacterium macrobrachii</name>
    <dbReference type="NCBI Taxonomy" id="591204"/>
    <lineage>
        <taxon>Bacteria</taxon>
        <taxon>Pseudomonadati</taxon>
        <taxon>Bacteroidota</taxon>
        <taxon>Flavobacteriia</taxon>
        <taxon>Flavobacteriales</taxon>
        <taxon>Flavobacteriaceae</taxon>
        <taxon>Flavobacterium</taxon>
    </lineage>
</organism>
<proteinExistence type="predicted"/>
<evidence type="ECO:0000313" key="1">
    <source>
        <dbReference type="EMBL" id="MBM6498212.1"/>
    </source>
</evidence>
<reference evidence="1 2" key="1">
    <citation type="submission" date="2021-02" db="EMBL/GenBank/DDBJ databases">
        <authorList>
            <person name="Jung H.S."/>
            <person name="Chun B.H."/>
            <person name="Jeon C.O."/>
        </authorList>
    </citation>
    <scope>NUCLEOTIDE SEQUENCE [LARGE SCALE GENOMIC DNA]</scope>
    <source>
        <strain evidence="1 2">LMG 25203</strain>
    </source>
</reference>
<name>A0ABS2CTC0_9FLAO</name>
<dbReference type="RefSeq" id="WP_187658591.1">
    <property type="nucleotide sequence ID" value="NZ_JACSOD020000402.1"/>
</dbReference>
<evidence type="ECO:0000313" key="2">
    <source>
        <dbReference type="Proteomes" id="UP000759529"/>
    </source>
</evidence>
<dbReference type="EMBL" id="JACSOD020000402">
    <property type="protein sequence ID" value="MBM6498212.1"/>
    <property type="molecule type" value="Genomic_DNA"/>
</dbReference>